<accession>A0A8J4H5Q3</accession>
<dbReference type="RefSeq" id="WP_213414251.1">
    <property type="nucleotide sequence ID" value="NZ_BOVK01000093.1"/>
</dbReference>
<feature type="transmembrane region" description="Helical" evidence="1">
    <location>
        <begin position="194"/>
        <end position="217"/>
    </location>
</feature>
<feature type="transmembrane region" description="Helical" evidence="1">
    <location>
        <begin position="123"/>
        <end position="141"/>
    </location>
</feature>
<keyword evidence="1" id="KW-1133">Transmembrane helix</keyword>
<dbReference type="EMBL" id="BOVK01000093">
    <property type="protein sequence ID" value="GIQ71458.1"/>
    <property type="molecule type" value="Genomic_DNA"/>
</dbReference>
<sequence length="224" mass="25698">MEIIKFLLYMLFSMLEVVAVLTLIFTLFRIPKQYLRIHIFFVGAILAFVSHTIRIVEQLDSYAIIIIVILLFLFVWLMFRIQVFYAFIITISSYLIFGGLQILIIFSLTSINIVNVSSLNNDIVITHAMQLLTVIMVFLISKVLDHFHIGFDFVPHSDLGSVQLSKENLLLILAVVISLVAVHTYFYYFNSSGYSHGLIYMVVINLFAVALIIYLSIRRDKGSD</sequence>
<proteinExistence type="predicted"/>
<protein>
    <submittedName>
        <fullName evidence="2">Uncharacterized protein</fullName>
    </submittedName>
</protein>
<evidence type="ECO:0000313" key="3">
    <source>
        <dbReference type="Proteomes" id="UP000677918"/>
    </source>
</evidence>
<keyword evidence="1" id="KW-0812">Transmembrane</keyword>
<gene>
    <name evidence="2" type="ORF">XYCOK13_42820</name>
</gene>
<feature type="transmembrane region" description="Helical" evidence="1">
    <location>
        <begin position="62"/>
        <end position="79"/>
    </location>
</feature>
<feature type="transmembrane region" description="Helical" evidence="1">
    <location>
        <begin position="35"/>
        <end position="56"/>
    </location>
</feature>
<comment type="caution">
    <text evidence="2">The sequence shown here is derived from an EMBL/GenBank/DDBJ whole genome shotgun (WGS) entry which is preliminary data.</text>
</comment>
<feature type="transmembrane region" description="Helical" evidence="1">
    <location>
        <begin position="6"/>
        <end position="28"/>
    </location>
</feature>
<evidence type="ECO:0000313" key="2">
    <source>
        <dbReference type="EMBL" id="GIQ71458.1"/>
    </source>
</evidence>
<feature type="transmembrane region" description="Helical" evidence="1">
    <location>
        <begin position="169"/>
        <end position="188"/>
    </location>
</feature>
<feature type="transmembrane region" description="Helical" evidence="1">
    <location>
        <begin position="86"/>
        <end position="111"/>
    </location>
</feature>
<name>A0A8J4H5Q3_9BACL</name>
<evidence type="ECO:0000256" key="1">
    <source>
        <dbReference type="SAM" id="Phobius"/>
    </source>
</evidence>
<dbReference type="Proteomes" id="UP000677918">
    <property type="component" value="Unassembled WGS sequence"/>
</dbReference>
<keyword evidence="3" id="KW-1185">Reference proteome</keyword>
<keyword evidence="1" id="KW-0472">Membrane</keyword>
<organism evidence="2 3">
    <name type="scientific">Xylanibacillus composti</name>
    <dbReference type="NCBI Taxonomy" id="1572762"/>
    <lineage>
        <taxon>Bacteria</taxon>
        <taxon>Bacillati</taxon>
        <taxon>Bacillota</taxon>
        <taxon>Bacilli</taxon>
        <taxon>Bacillales</taxon>
        <taxon>Paenibacillaceae</taxon>
        <taxon>Xylanibacillus</taxon>
    </lineage>
</organism>
<reference evidence="2" key="1">
    <citation type="submission" date="2021-04" db="EMBL/GenBank/DDBJ databases">
        <title>Draft genome sequence of Xylanibacillus composti strain K13.</title>
        <authorList>
            <person name="Uke A."/>
            <person name="Chhe C."/>
            <person name="Baramee S."/>
            <person name="Kosugi A."/>
        </authorList>
    </citation>
    <scope>NUCLEOTIDE SEQUENCE</scope>
    <source>
        <strain evidence="2">K13</strain>
    </source>
</reference>
<dbReference type="AlphaFoldDB" id="A0A8J4H5Q3"/>